<keyword evidence="2" id="KW-0902">Two-component regulatory system</keyword>
<dbReference type="InterPro" id="IPR011006">
    <property type="entry name" value="CheY-like_superfamily"/>
</dbReference>
<dbReference type="PANTHER" id="PTHR48111">
    <property type="entry name" value="REGULATOR OF RPOS"/>
    <property type="match status" value="1"/>
</dbReference>
<accession>A0A3D3G591</accession>
<dbReference type="NCBIfam" id="TIGR01387">
    <property type="entry name" value="cztR_silR_copR"/>
    <property type="match status" value="1"/>
</dbReference>
<dbReference type="GO" id="GO:0000156">
    <property type="term" value="F:phosphorelay response regulator activity"/>
    <property type="evidence" value="ECO:0007669"/>
    <property type="project" value="TreeGrafter"/>
</dbReference>
<dbReference type="GO" id="GO:0032993">
    <property type="term" value="C:protein-DNA complex"/>
    <property type="evidence" value="ECO:0007669"/>
    <property type="project" value="TreeGrafter"/>
</dbReference>
<dbReference type="FunFam" id="3.40.50.2300:FF:000001">
    <property type="entry name" value="DNA-binding response regulator PhoB"/>
    <property type="match status" value="1"/>
</dbReference>
<feature type="domain" description="OmpR/PhoB-type" evidence="9">
    <location>
        <begin position="123"/>
        <end position="221"/>
    </location>
</feature>
<dbReference type="Pfam" id="PF00072">
    <property type="entry name" value="Response_reg"/>
    <property type="match status" value="1"/>
</dbReference>
<evidence type="ECO:0000256" key="6">
    <source>
        <dbReference type="PROSITE-ProRule" id="PRU00169"/>
    </source>
</evidence>
<evidence type="ECO:0000259" key="9">
    <source>
        <dbReference type="PROSITE" id="PS51755"/>
    </source>
</evidence>
<feature type="modified residue" description="4-aspartylphosphate" evidence="6">
    <location>
        <position position="51"/>
    </location>
</feature>
<keyword evidence="1 6" id="KW-0597">Phosphoprotein</keyword>
<dbReference type="Gene3D" id="3.40.50.2300">
    <property type="match status" value="1"/>
</dbReference>
<evidence type="ECO:0000256" key="1">
    <source>
        <dbReference type="ARBA" id="ARBA00022553"/>
    </source>
</evidence>
<dbReference type="EMBL" id="DPXL01000176">
    <property type="protein sequence ID" value="HCM32402.1"/>
    <property type="molecule type" value="Genomic_DNA"/>
</dbReference>
<reference evidence="10 11" key="1">
    <citation type="journal article" date="2018" name="Nat. Biotechnol.">
        <title>A standardized bacterial taxonomy based on genome phylogeny substantially revises the tree of life.</title>
        <authorList>
            <person name="Parks D.H."/>
            <person name="Chuvochina M."/>
            <person name="Waite D.W."/>
            <person name="Rinke C."/>
            <person name="Skarshewski A."/>
            <person name="Chaumeil P.A."/>
            <person name="Hugenholtz P."/>
        </authorList>
    </citation>
    <scope>NUCLEOTIDE SEQUENCE [LARGE SCALE GENOMIC DNA]</scope>
    <source>
        <strain evidence="10">UBA10045</strain>
    </source>
</reference>
<dbReference type="Proteomes" id="UP000262257">
    <property type="component" value="Unassembled WGS sequence"/>
</dbReference>
<evidence type="ECO:0000256" key="2">
    <source>
        <dbReference type="ARBA" id="ARBA00023012"/>
    </source>
</evidence>
<dbReference type="Gene3D" id="6.10.250.690">
    <property type="match status" value="1"/>
</dbReference>
<keyword evidence="4 7" id="KW-0238">DNA-binding</keyword>
<dbReference type="GO" id="GO:0005829">
    <property type="term" value="C:cytosol"/>
    <property type="evidence" value="ECO:0007669"/>
    <property type="project" value="TreeGrafter"/>
</dbReference>
<dbReference type="PANTHER" id="PTHR48111:SF41">
    <property type="entry name" value="TRANSCRIPTIONAL REGULATORY PROTEIN CUSR-RELATED"/>
    <property type="match status" value="1"/>
</dbReference>
<keyword evidence="5" id="KW-0804">Transcription</keyword>
<dbReference type="AlphaFoldDB" id="A0A3D3G591"/>
<dbReference type="FunFam" id="1.10.10.10:FF:000005">
    <property type="entry name" value="Two-component system response regulator"/>
    <property type="match status" value="1"/>
</dbReference>
<dbReference type="SMART" id="SM00862">
    <property type="entry name" value="Trans_reg_C"/>
    <property type="match status" value="1"/>
</dbReference>
<dbReference type="SUPFAM" id="SSF52172">
    <property type="entry name" value="CheY-like"/>
    <property type="match status" value="1"/>
</dbReference>
<evidence type="ECO:0000313" key="11">
    <source>
        <dbReference type="Proteomes" id="UP000262257"/>
    </source>
</evidence>
<dbReference type="GO" id="GO:0000976">
    <property type="term" value="F:transcription cis-regulatory region binding"/>
    <property type="evidence" value="ECO:0007669"/>
    <property type="project" value="TreeGrafter"/>
</dbReference>
<feature type="domain" description="Response regulatory" evidence="8">
    <location>
        <begin position="2"/>
        <end position="115"/>
    </location>
</feature>
<dbReference type="InterPro" id="IPR036388">
    <property type="entry name" value="WH-like_DNA-bd_sf"/>
</dbReference>
<organism evidence="10 11">
    <name type="scientific">Acinetobacter radioresistens</name>
    <dbReference type="NCBI Taxonomy" id="40216"/>
    <lineage>
        <taxon>Bacteria</taxon>
        <taxon>Pseudomonadati</taxon>
        <taxon>Pseudomonadota</taxon>
        <taxon>Gammaproteobacteria</taxon>
        <taxon>Moraxellales</taxon>
        <taxon>Moraxellaceae</taxon>
        <taxon>Acinetobacter</taxon>
    </lineage>
</organism>
<evidence type="ECO:0000313" key="10">
    <source>
        <dbReference type="EMBL" id="HCM32402.1"/>
    </source>
</evidence>
<dbReference type="CDD" id="cd00383">
    <property type="entry name" value="trans_reg_C"/>
    <property type="match status" value="1"/>
</dbReference>
<dbReference type="PROSITE" id="PS51755">
    <property type="entry name" value="OMPR_PHOB"/>
    <property type="match status" value="1"/>
</dbReference>
<comment type="caution">
    <text evidence="10">The sequence shown here is derived from an EMBL/GenBank/DDBJ whole genome shotgun (WGS) entry which is preliminary data.</text>
</comment>
<dbReference type="CDD" id="cd19935">
    <property type="entry name" value="REC_OmpR_CusR-like"/>
    <property type="match status" value="1"/>
</dbReference>
<proteinExistence type="predicted"/>
<protein>
    <submittedName>
        <fullName evidence="10">DNA-binding response regulator</fullName>
    </submittedName>
</protein>
<evidence type="ECO:0000256" key="5">
    <source>
        <dbReference type="ARBA" id="ARBA00023163"/>
    </source>
</evidence>
<evidence type="ECO:0000259" key="8">
    <source>
        <dbReference type="PROSITE" id="PS50110"/>
    </source>
</evidence>
<dbReference type="InterPro" id="IPR006291">
    <property type="entry name" value="CusR-like"/>
</dbReference>
<dbReference type="GO" id="GO:0006355">
    <property type="term" value="P:regulation of DNA-templated transcription"/>
    <property type="evidence" value="ECO:0007669"/>
    <property type="project" value="InterPro"/>
</dbReference>
<feature type="DNA-binding region" description="OmpR/PhoB-type" evidence="7">
    <location>
        <begin position="123"/>
        <end position="221"/>
    </location>
</feature>
<dbReference type="InterPro" id="IPR039420">
    <property type="entry name" value="WalR-like"/>
</dbReference>
<evidence type="ECO:0000256" key="7">
    <source>
        <dbReference type="PROSITE-ProRule" id="PRU01091"/>
    </source>
</evidence>
<dbReference type="InterPro" id="IPR001867">
    <property type="entry name" value="OmpR/PhoB-type_DNA-bd"/>
</dbReference>
<name>A0A3D3G591_ACIRA</name>
<keyword evidence="3" id="KW-0805">Transcription regulation</keyword>
<gene>
    <name evidence="10" type="ORF">DIC32_14000</name>
</gene>
<evidence type="ECO:0000256" key="3">
    <source>
        <dbReference type="ARBA" id="ARBA00023015"/>
    </source>
</evidence>
<dbReference type="Gene3D" id="1.10.10.10">
    <property type="entry name" value="Winged helix-like DNA-binding domain superfamily/Winged helix DNA-binding domain"/>
    <property type="match status" value="1"/>
</dbReference>
<evidence type="ECO:0000256" key="4">
    <source>
        <dbReference type="ARBA" id="ARBA00023125"/>
    </source>
</evidence>
<dbReference type="SMART" id="SM00448">
    <property type="entry name" value="REC"/>
    <property type="match status" value="1"/>
</dbReference>
<dbReference type="PROSITE" id="PS50110">
    <property type="entry name" value="RESPONSE_REGULATORY"/>
    <property type="match status" value="1"/>
</dbReference>
<dbReference type="InterPro" id="IPR001789">
    <property type="entry name" value="Sig_transdc_resp-reg_receiver"/>
</dbReference>
<sequence>MNILIIEDEQKIARYLAKGLTESGYRTWLAHDGREGLMLFEQHAIDLVILDVMLPELDGWQVIQTLRQFSEVPVLFLTARDSVLDRVKGLELGADDYLVKPFSYIELLARVKTLLRRSSAKVVEQLQVENLKIDLLEHKVYRDRDLIELTNKEYALLRFLAEHQGEIMTRTQIASQVWNINFDTDTNVVDVAVRRLRAKIDDAYQPKLIHTIRGMGYKLDTNT</sequence>
<dbReference type="Pfam" id="PF00486">
    <property type="entry name" value="Trans_reg_C"/>
    <property type="match status" value="1"/>
</dbReference>